<evidence type="ECO:0000313" key="6">
    <source>
        <dbReference type="Proteomes" id="UP000215902"/>
    </source>
</evidence>
<dbReference type="Proteomes" id="UP000215902">
    <property type="component" value="Unassembled WGS sequence"/>
</dbReference>
<feature type="transmembrane region" description="Helical" evidence="3">
    <location>
        <begin position="169"/>
        <end position="189"/>
    </location>
</feature>
<feature type="region of interest" description="Disordered" evidence="2">
    <location>
        <begin position="212"/>
        <end position="242"/>
    </location>
</feature>
<evidence type="ECO:0000256" key="1">
    <source>
        <dbReference type="ARBA" id="ARBA00004141"/>
    </source>
</evidence>
<dbReference type="STRING" id="282301.A0A267GKC6"/>
<organism evidence="5 6">
    <name type="scientific">Macrostomum lignano</name>
    <dbReference type="NCBI Taxonomy" id="282301"/>
    <lineage>
        <taxon>Eukaryota</taxon>
        <taxon>Metazoa</taxon>
        <taxon>Spiralia</taxon>
        <taxon>Lophotrochozoa</taxon>
        <taxon>Platyhelminthes</taxon>
        <taxon>Rhabditophora</taxon>
        <taxon>Macrostomorpha</taxon>
        <taxon>Macrostomida</taxon>
        <taxon>Macrostomidae</taxon>
        <taxon>Macrostomum</taxon>
    </lineage>
</organism>
<dbReference type="InterPro" id="IPR036259">
    <property type="entry name" value="MFS_trans_sf"/>
</dbReference>
<feature type="transmembrane region" description="Helical" evidence="3">
    <location>
        <begin position="396"/>
        <end position="418"/>
    </location>
</feature>
<feature type="transmembrane region" description="Helical" evidence="3">
    <location>
        <begin position="362"/>
        <end position="384"/>
    </location>
</feature>
<accession>A0A267GKC6</accession>
<keyword evidence="3" id="KW-1133">Transmembrane helix</keyword>
<dbReference type="PANTHER" id="PTHR11360:SF306">
    <property type="entry name" value="RE01051P"/>
    <property type="match status" value="1"/>
</dbReference>
<feature type="domain" description="Major facilitator superfamily (MFS) profile" evidence="4">
    <location>
        <begin position="13"/>
        <end position="456"/>
    </location>
</feature>
<evidence type="ECO:0000259" key="4">
    <source>
        <dbReference type="PROSITE" id="PS50850"/>
    </source>
</evidence>
<feature type="transmembrane region" description="Helical" evidence="3">
    <location>
        <begin position="424"/>
        <end position="452"/>
    </location>
</feature>
<dbReference type="OrthoDB" id="6286464at2759"/>
<feature type="transmembrane region" description="Helical" evidence="3">
    <location>
        <begin position="138"/>
        <end position="163"/>
    </location>
</feature>
<feature type="transmembrane region" description="Helical" evidence="3">
    <location>
        <begin position="263"/>
        <end position="283"/>
    </location>
</feature>
<feature type="transmembrane region" description="Helical" evidence="3">
    <location>
        <begin position="79"/>
        <end position="96"/>
    </location>
</feature>
<dbReference type="Pfam" id="PF07690">
    <property type="entry name" value="MFS_1"/>
    <property type="match status" value="2"/>
</dbReference>
<reference evidence="5 6" key="1">
    <citation type="submission" date="2017-06" db="EMBL/GenBank/DDBJ databases">
        <title>A platform for efficient transgenesis in Macrostomum lignano, a flatworm model organism for stem cell research.</title>
        <authorList>
            <person name="Berezikov E."/>
        </authorList>
    </citation>
    <scope>NUCLEOTIDE SEQUENCE [LARGE SCALE GENOMIC DNA]</scope>
    <source>
        <strain evidence="5">DV1</strain>
        <tissue evidence="5">Whole organism</tissue>
    </source>
</reference>
<dbReference type="GO" id="GO:0008028">
    <property type="term" value="F:monocarboxylic acid transmembrane transporter activity"/>
    <property type="evidence" value="ECO:0007669"/>
    <property type="project" value="TreeGrafter"/>
</dbReference>
<dbReference type="PANTHER" id="PTHR11360">
    <property type="entry name" value="MONOCARBOXYLATE TRANSPORTER"/>
    <property type="match status" value="1"/>
</dbReference>
<protein>
    <recommendedName>
        <fullName evidence="4">Major facilitator superfamily (MFS) profile domain-containing protein</fullName>
    </recommendedName>
</protein>
<comment type="caution">
    <text evidence="5">The sequence shown here is derived from an EMBL/GenBank/DDBJ whole genome shotgun (WGS) entry which is preliminary data.</text>
</comment>
<dbReference type="EMBL" id="NIVC01000280">
    <property type="protein sequence ID" value="PAA86466.1"/>
    <property type="molecule type" value="Genomic_DNA"/>
</dbReference>
<dbReference type="PROSITE" id="PS50850">
    <property type="entry name" value="MFS"/>
    <property type="match status" value="1"/>
</dbReference>
<dbReference type="Gene3D" id="1.20.1250.20">
    <property type="entry name" value="MFS general substrate transporter like domains"/>
    <property type="match status" value="2"/>
</dbReference>
<evidence type="ECO:0000256" key="3">
    <source>
        <dbReference type="SAM" id="Phobius"/>
    </source>
</evidence>
<keyword evidence="6" id="KW-1185">Reference proteome</keyword>
<feature type="transmembrane region" description="Helical" evidence="3">
    <location>
        <begin position="7"/>
        <end position="27"/>
    </location>
</feature>
<feature type="transmembrane region" description="Helical" evidence="3">
    <location>
        <begin position="338"/>
        <end position="356"/>
    </location>
</feature>
<name>A0A267GKC6_9PLAT</name>
<keyword evidence="3" id="KW-0472">Membrane</keyword>
<gene>
    <name evidence="5" type="ORF">BOX15_Mlig021330g1</name>
</gene>
<dbReference type="SUPFAM" id="SSF103473">
    <property type="entry name" value="MFS general substrate transporter"/>
    <property type="match status" value="1"/>
</dbReference>
<feature type="compositionally biased region" description="Basic and acidic residues" evidence="2">
    <location>
        <begin position="212"/>
        <end position="226"/>
    </location>
</feature>
<dbReference type="CDD" id="cd17352">
    <property type="entry name" value="MFS_MCT_SLC16"/>
    <property type="match status" value="1"/>
</dbReference>
<evidence type="ECO:0000313" key="5">
    <source>
        <dbReference type="EMBL" id="PAA86466.1"/>
    </source>
</evidence>
<dbReference type="InterPro" id="IPR050327">
    <property type="entry name" value="Proton-linked_MCT"/>
</dbReference>
<comment type="subcellular location">
    <subcellularLocation>
        <location evidence="1">Membrane</location>
        <topology evidence="1">Multi-pass membrane protein</topology>
    </subcellularLocation>
</comment>
<keyword evidence="3" id="KW-0812">Transmembrane</keyword>
<dbReference type="GO" id="GO:0016020">
    <property type="term" value="C:membrane"/>
    <property type="evidence" value="ECO:0007669"/>
    <property type="project" value="UniProtKB-SubCell"/>
</dbReference>
<evidence type="ECO:0000256" key="2">
    <source>
        <dbReference type="SAM" id="MobiDB-lite"/>
    </source>
</evidence>
<sequence>MDKALDGGWGWMIVLAVHFMHFLTGGLDRATGVFYREILYDMQESSASTAGFTALLFSSRFLSGPVAGVLCKFFCCRKVMMAGGLISFVGVLLSSFCRSLSLIYLTLGFMTGVGNGLAYTSGLLAVNDYFSRRKATALGLATAGTGVGSFVLPLLTQYLIQVYSFRGCMLILSGLSLNLVVCGALLYPLPQAAVGEEKPAESVALRAVEGAEKNGDGMKPDEEHSAKQPVSADAQPLQTADPAPVSPCRRFFIQLWENFDLKLFLNWQFSVYALAALFISAGFKPVAVILPHHGQLKGLTRTTSVLLISIAGACDTVSRFSLGLLFDTSRLVPHRRRIWTLGMLLTASSIAAFAFMHSLAPFVLVSVAFGLTSGLFVSQLYCVLGDLIGRERCRTGIGLLILCRGVGVAIGPPLAGAIKDISGSYKLSFCALGAATFAGFVCLCVLDVVLLLRGRRQRLSNPEATTVEIAT</sequence>
<feature type="transmembrane region" description="Helical" evidence="3">
    <location>
        <begin position="102"/>
        <end position="126"/>
    </location>
</feature>
<dbReference type="AlphaFoldDB" id="A0A267GKC6"/>
<dbReference type="InterPro" id="IPR011701">
    <property type="entry name" value="MFS"/>
</dbReference>
<proteinExistence type="predicted"/>
<dbReference type="InterPro" id="IPR020846">
    <property type="entry name" value="MFS_dom"/>
</dbReference>